<reference evidence="2" key="1">
    <citation type="journal article" date="2013" name="Science">
        <title>The Amborella genome and the evolution of flowering plants.</title>
        <authorList>
            <consortium name="Amborella Genome Project"/>
        </authorList>
    </citation>
    <scope>NUCLEOTIDE SEQUENCE [LARGE SCALE GENOMIC DNA]</scope>
</reference>
<keyword evidence="2" id="KW-1185">Reference proteome</keyword>
<accession>U5D505</accession>
<gene>
    <name evidence="1" type="ORF">AMTR_s00070p00198300</name>
</gene>
<evidence type="ECO:0000313" key="1">
    <source>
        <dbReference type="EMBL" id="ERN20686.1"/>
    </source>
</evidence>
<proteinExistence type="predicted"/>
<dbReference type="Proteomes" id="UP000017836">
    <property type="component" value="Unassembled WGS sequence"/>
</dbReference>
<name>U5D505_AMBTC</name>
<sequence>MEHGEPPEVLPTTSPLALWDEEYEPRTSDVVSDVAEITVFEGGDEVLGKRVWQGSSVVSEVNLSFAERGFSREEGTFIVLW</sequence>
<dbReference type="EMBL" id="KI392058">
    <property type="protein sequence ID" value="ERN20686.1"/>
    <property type="molecule type" value="Genomic_DNA"/>
</dbReference>
<dbReference type="Gramene" id="ERN20686">
    <property type="protein sequence ID" value="ERN20686"/>
    <property type="gene ID" value="AMTR_s00070p00198300"/>
</dbReference>
<evidence type="ECO:0000313" key="2">
    <source>
        <dbReference type="Proteomes" id="UP000017836"/>
    </source>
</evidence>
<dbReference type="AlphaFoldDB" id="U5D505"/>
<organism evidence="1 2">
    <name type="scientific">Amborella trichopoda</name>
    <dbReference type="NCBI Taxonomy" id="13333"/>
    <lineage>
        <taxon>Eukaryota</taxon>
        <taxon>Viridiplantae</taxon>
        <taxon>Streptophyta</taxon>
        <taxon>Embryophyta</taxon>
        <taxon>Tracheophyta</taxon>
        <taxon>Spermatophyta</taxon>
        <taxon>Magnoliopsida</taxon>
        <taxon>Amborellales</taxon>
        <taxon>Amborellaceae</taxon>
        <taxon>Amborella</taxon>
    </lineage>
</organism>
<dbReference type="HOGENOM" id="CLU_2577073_0_0_1"/>
<protein>
    <submittedName>
        <fullName evidence="1">Uncharacterized protein</fullName>
    </submittedName>
</protein>